<organism evidence="2 3">
    <name type="scientific">Orbilia oligospora</name>
    <name type="common">Nematode-trapping fungus</name>
    <name type="synonym">Arthrobotrys oligospora</name>
    <dbReference type="NCBI Taxonomy" id="2813651"/>
    <lineage>
        <taxon>Eukaryota</taxon>
        <taxon>Fungi</taxon>
        <taxon>Dikarya</taxon>
        <taxon>Ascomycota</taxon>
        <taxon>Pezizomycotina</taxon>
        <taxon>Orbiliomycetes</taxon>
        <taxon>Orbiliales</taxon>
        <taxon>Orbiliaceae</taxon>
        <taxon>Orbilia</taxon>
    </lineage>
</organism>
<evidence type="ECO:0000256" key="1">
    <source>
        <dbReference type="SAM" id="MobiDB-lite"/>
    </source>
</evidence>
<sequence>MPPPPAPTPPSTMPPSEPLSLPQKQPETSKPEDEASEANEQFWMAIAMSYQKALSAAVCSDCMSTVPGNLKLERVGFEDIGVSKSPSRRPKPQVPPSPSG</sequence>
<name>A0A7C8RJW9_ORBOL</name>
<dbReference type="EMBL" id="JAABOJ010000005">
    <property type="protein sequence ID" value="KAF3286596.1"/>
    <property type="molecule type" value="Genomic_DNA"/>
</dbReference>
<gene>
    <name evidence="2" type="ORF">TWF970_008449</name>
</gene>
<dbReference type="AlphaFoldDB" id="A0A7C8RJW9"/>
<feature type="region of interest" description="Disordered" evidence="1">
    <location>
        <begin position="78"/>
        <end position="100"/>
    </location>
</feature>
<evidence type="ECO:0000313" key="3">
    <source>
        <dbReference type="Proteomes" id="UP000474640"/>
    </source>
</evidence>
<dbReference type="Proteomes" id="UP000474640">
    <property type="component" value="Unassembled WGS sequence"/>
</dbReference>
<evidence type="ECO:0000313" key="2">
    <source>
        <dbReference type="EMBL" id="KAF3286596.1"/>
    </source>
</evidence>
<protein>
    <submittedName>
        <fullName evidence="2">Uncharacterized protein</fullName>
    </submittedName>
</protein>
<feature type="region of interest" description="Disordered" evidence="1">
    <location>
        <begin position="1"/>
        <end position="40"/>
    </location>
</feature>
<reference evidence="2 3" key="1">
    <citation type="submission" date="2020-01" db="EMBL/GenBank/DDBJ databases">
        <authorList>
            <person name="Palmer J.M."/>
        </authorList>
    </citation>
    <scope>NUCLEOTIDE SEQUENCE [LARGE SCALE GENOMIC DNA]</scope>
    <source>
        <strain evidence="2 3">TWF970</strain>
    </source>
</reference>
<dbReference type="OrthoDB" id="10630772at2759"/>
<comment type="caution">
    <text evidence="2">The sequence shown here is derived from an EMBL/GenBank/DDBJ whole genome shotgun (WGS) entry which is preliminary data.</text>
</comment>
<feature type="compositionally biased region" description="Pro residues" evidence="1">
    <location>
        <begin position="1"/>
        <end position="17"/>
    </location>
</feature>
<proteinExistence type="predicted"/>
<accession>A0A7C8RJW9</accession>